<protein>
    <submittedName>
        <fullName evidence="1">Uncharacterized protein</fullName>
    </submittedName>
</protein>
<dbReference type="EMBL" id="BRYB01007029">
    <property type="protein sequence ID" value="GMI51789.1"/>
    <property type="molecule type" value="Genomic_DNA"/>
</dbReference>
<organism evidence="1 2">
    <name type="scientific">Tetraparma gracilis</name>
    <dbReference type="NCBI Taxonomy" id="2962635"/>
    <lineage>
        <taxon>Eukaryota</taxon>
        <taxon>Sar</taxon>
        <taxon>Stramenopiles</taxon>
        <taxon>Ochrophyta</taxon>
        <taxon>Bolidophyceae</taxon>
        <taxon>Parmales</taxon>
        <taxon>Triparmaceae</taxon>
        <taxon>Tetraparma</taxon>
    </lineage>
</organism>
<dbReference type="Proteomes" id="UP001165060">
    <property type="component" value="Unassembled WGS sequence"/>
</dbReference>
<reference evidence="1 2" key="1">
    <citation type="journal article" date="2023" name="Commun. Biol.">
        <title>Genome analysis of Parmales, the sister group of diatoms, reveals the evolutionary specialization of diatoms from phago-mixotrophs to photoautotrophs.</title>
        <authorList>
            <person name="Ban H."/>
            <person name="Sato S."/>
            <person name="Yoshikawa S."/>
            <person name="Yamada K."/>
            <person name="Nakamura Y."/>
            <person name="Ichinomiya M."/>
            <person name="Sato N."/>
            <person name="Blanc-Mathieu R."/>
            <person name="Endo H."/>
            <person name="Kuwata A."/>
            <person name="Ogata H."/>
        </authorList>
    </citation>
    <scope>NUCLEOTIDE SEQUENCE [LARGE SCALE GENOMIC DNA]</scope>
</reference>
<gene>
    <name evidence="1" type="ORF">TeGR_g3188</name>
</gene>
<keyword evidence="2" id="KW-1185">Reference proteome</keyword>
<feature type="non-terminal residue" evidence="1">
    <location>
        <position position="67"/>
    </location>
</feature>
<evidence type="ECO:0000313" key="2">
    <source>
        <dbReference type="Proteomes" id="UP001165060"/>
    </source>
</evidence>
<feature type="non-terminal residue" evidence="1">
    <location>
        <position position="1"/>
    </location>
</feature>
<proteinExistence type="predicted"/>
<name>A0ABQ6NAV8_9STRA</name>
<evidence type="ECO:0000313" key="1">
    <source>
        <dbReference type="EMBL" id="GMI51789.1"/>
    </source>
</evidence>
<accession>A0ABQ6NAV8</accession>
<sequence length="67" mass="7609">YRFFLTPPAGATFMDVTVADCRKGEGDDASSRLMVLHTIQLFPHTPYRDCESQSYFQMMPGSQKTKT</sequence>
<comment type="caution">
    <text evidence="1">The sequence shown here is derived from an EMBL/GenBank/DDBJ whole genome shotgun (WGS) entry which is preliminary data.</text>
</comment>